<evidence type="ECO:0000259" key="3">
    <source>
        <dbReference type="Pfam" id="PF13579"/>
    </source>
</evidence>
<feature type="domain" description="Glycosyltransferase subfamily 4-like N-terminal" evidence="3">
    <location>
        <begin position="31"/>
        <end position="174"/>
    </location>
</feature>
<dbReference type="PANTHER" id="PTHR12526">
    <property type="entry name" value="GLYCOSYLTRANSFERASE"/>
    <property type="match status" value="1"/>
</dbReference>
<proteinExistence type="predicted"/>
<dbReference type="GO" id="GO:0016740">
    <property type="term" value="F:transferase activity"/>
    <property type="evidence" value="ECO:0007669"/>
    <property type="project" value="UniProtKB-KW"/>
</dbReference>
<reference evidence="5" key="1">
    <citation type="journal article" date="2019" name="Int. J. Syst. Evol. Microbiol.">
        <title>The Global Catalogue of Microorganisms (GCM) 10K type strain sequencing project: providing services to taxonomists for standard genome sequencing and annotation.</title>
        <authorList>
            <consortium name="The Broad Institute Genomics Platform"/>
            <consortium name="The Broad Institute Genome Sequencing Center for Infectious Disease"/>
            <person name="Wu L."/>
            <person name="Ma J."/>
        </authorList>
    </citation>
    <scope>NUCLEOTIDE SEQUENCE [LARGE SCALE GENOMIC DNA]</scope>
    <source>
        <strain evidence="5">CGMCC 1.15480</strain>
    </source>
</reference>
<dbReference type="Gene3D" id="3.40.50.2000">
    <property type="entry name" value="Glycogen Phosphorylase B"/>
    <property type="match status" value="2"/>
</dbReference>
<dbReference type="Pfam" id="PF13692">
    <property type="entry name" value="Glyco_trans_1_4"/>
    <property type="match status" value="1"/>
</dbReference>
<evidence type="ECO:0000313" key="5">
    <source>
        <dbReference type="Proteomes" id="UP000597761"/>
    </source>
</evidence>
<organism evidence="4 5">
    <name type="scientific">Tersicoccus solisilvae</name>
    <dbReference type="NCBI Taxonomy" id="1882339"/>
    <lineage>
        <taxon>Bacteria</taxon>
        <taxon>Bacillati</taxon>
        <taxon>Actinomycetota</taxon>
        <taxon>Actinomycetes</taxon>
        <taxon>Micrococcales</taxon>
        <taxon>Micrococcaceae</taxon>
        <taxon>Tersicoccus</taxon>
    </lineage>
</organism>
<accession>A0ABQ1PND4</accession>
<dbReference type="Proteomes" id="UP000597761">
    <property type="component" value="Unassembled WGS sequence"/>
</dbReference>
<dbReference type="Pfam" id="PF13579">
    <property type="entry name" value="Glyco_trans_4_4"/>
    <property type="match status" value="1"/>
</dbReference>
<dbReference type="RefSeq" id="WP_229660075.1">
    <property type="nucleotide sequence ID" value="NZ_BMJI01000028.1"/>
</dbReference>
<dbReference type="InterPro" id="IPR028098">
    <property type="entry name" value="Glyco_trans_4-like_N"/>
</dbReference>
<keyword evidence="2 4" id="KW-0808">Transferase</keyword>
<name>A0ABQ1PND4_9MICC</name>
<protein>
    <submittedName>
        <fullName evidence="4">Glycosyl transferase</fullName>
    </submittedName>
</protein>
<keyword evidence="5" id="KW-1185">Reference proteome</keyword>
<evidence type="ECO:0000256" key="2">
    <source>
        <dbReference type="ARBA" id="ARBA00022679"/>
    </source>
</evidence>
<dbReference type="EMBL" id="BMJI01000028">
    <property type="protein sequence ID" value="GGD00057.1"/>
    <property type="molecule type" value="Genomic_DNA"/>
</dbReference>
<keyword evidence="1" id="KW-0328">Glycosyltransferase</keyword>
<evidence type="ECO:0000256" key="1">
    <source>
        <dbReference type="ARBA" id="ARBA00022676"/>
    </source>
</evidence>
<evidence type="ECO:0000313" key="4">
    <source>
        <dbReference type="EMBL" id="GGD00057.1"/>
    </source>
</evidence>
<gene>
    <name evidence="4" type="ORF">GCM10011512_28640</name>
</gene>
<sequence length="411" mass="43749">MNTTHTAGGAPPADPLRIAMVGTRGVPAAYGGFETAVEQIGSRLAERGHAVTVYCRRTGGAAPASHLGMDLVHLPALRRKTLETLSHTAASAAHLSWRGRQDVAFVFNAANAPFVPLIQSRGVPVAVHVDGLEWQRGKWGGAGRRFYRAAEALAVRTADALIADAAGIADYYRLEFEAATDLIAYGAPLLRDVPTAPLAQVGVRPGHYHLVVARFEPENHVAELVEGYRASAATEPLVVVGTAPYAAAYTERIERAAGADPRIRLLGGVWDQDLLDALYAHATTYLHGHSVGGTNPSLLRAVGAGTPVIAWDVVFNREVLGVDGRYVADADALPGALLEAERDRGALALRGRALQTMAGQRYTWDGVTDAYEDLARRLAAGESVRGTATGRRTGEWDRVGGASRRLEAHRA</sequence>
<dbReference type="SUPFAM" id="SSF53756">
    <property type="entry name" value="UDP-Glycosyltransferase/glycogen phosphorylase"/>
    <property type="match status" value="1"/>
</dbReference>
<dbReference type="PANTHER" id="PTHR12526:SF510">
    <property type="entry name" value="D-INOSITOL 3-PHOSPHATE GLYCOSYLTRANSFERASE"/>
    <property type="match status" value="1"/>
</dbReference>
<comment type="caution">
    <text evidence="4">The sequence shown here is derived from an EMBL/GenBank/DDBJ whole genome shotgun (WGS) entry which is preliminary data.</text>
</comment>